<organism evidence="2 3">
    <name type="scientific">Olleya marilimosa</name>
    <dbReference type="NCBI Taxonomy" id="272164"/>
    <lineage>
        <taxon>Bacteria</taxon>
        <taxon>Pseudomonadati</taxon>
        <taxon>Bacteroidota</taxon>
        <taxon>Flavobacteriia</taxon>
        <taxon>Flavobacteriales</taxon>
        <taxon>Flavobacteriaceae</taxon>
    </lineage>
</organism>
<feature type="signal peptide" evidence="1">
    <location>
        <begin position="1"/>
        <end position="18"/>
    </location>
</feature>
<dbReference type="Proteomes" id="UP000627521">
    <property type="component" value="Unassembled WGS sequence"/>
</dbReference>
<protein>
    <recommendedName>
        <fullName evidence="4">Outer membrane protein beta-barrel domain-containing protein</fullName>
    </recommendedName>
</protein>
<evidence type="ECO:0000313" key="3">
    <source>
        <dbReference type="Proteomes" id="UP000627521"/>
    </source>
</evidence>
<dbReference type="EMBL" id="JACXXH010000006">
    <property type="protein sequence ID" value="MBD3864108.1"/>
    <property type="molecule type" value="Genomic_DNA"/>
</dbReference>
<feature type="chain" id="PRO_5045282405" description="Outer membrane protein beta-barrel domain-containing protein" evidence="1">
    <location>
        <begin position="19"/>
        <end position="290"/>
    </location>
</feature>
<comment type="caution">
    <text evidence="2">The sequence shown here is derived from an EMBL/GenBank/DDBJ whole genome shotgun (WGS) entry which is preliminary data.</text>
</comment>
<name>A0ABR8LXI7_9FLAO</name>
<accession>A0ABR8LXI7</accession>
<evidence type="ECO:0000256" key="1">
    <source>
        <dbReference type="SAM" id="SignalP"/>
    </source>
</evidence>
<reference evidence="2 3" key="1">
    <citation type="submission" date="2020-09" db="EMBL/GenBank/DDBJ databases">
        <title>Bacillus nautilus sp. nov., Chryseoglobus crepusculi sp. nov, and Psychrobacter noctis sp. nov., isolated from deep-sea sponges from the equatorial Atlantic.</title>
        <authorList>
            <person name="Stennett H.L."/>
            <person name="Williams S.E."/>
        </authorList>
    </citation>
    <scope>NUCLEOTIDE SEQUENCE [LARGE SCALE GENOMIC DNA]</scope>
    <source>
        <strain evidence="2 3">28M-24</strain>
    </source>
</reference>
<evidence type="ECO:0000313" key="2">
    <source>
        <dbReference type="EMBL" id="MBD3864108.1"/>
    </source>
</evidence>
<keyword evidence="3" id="KW-1185">Reference proteome</keyword>
<dbReference type="RefSeq" id="WP_191100211.1">
    <property type="nucleotide sequence ID" value="NZ_JACXXF010000006.1"/>
</dbReference>
<gene>
    <name evidence="2" type="ORF">IEG06_11655</name>
</gene>
<keyword evidence="1" id="KW-0732">Signal</keyword>
<evidence type="ECO:0008006" key="4">
    <source>
        <dbReference type="Google" id="ProtNLM"/>
    </source>
</evidence>
<sequence length="290" mass="32489">MKTLVLFLALSFTALTIAQNTYTFNNEKIELKTAIEGDYDLLWNTFNGRYRYFIKSQNENLTELTNSKGADNKYDNAYQTTLKTTTGQDASKVKLTLYSLKNFINQANASSDPNYTYASDKPKLKTRVGVFSGLTNHPFVVNPNNKSVPFFGAELEVFQDSSVPKHSGFLNIRSAGDTDDFKYSATQIALGYRFRFINKPSFNIYGQTKFATFTTSKTTIAYQDPNNTETLIIDEVKNSGFDVPLIFGIGADYKLGKGYITLVLDSLFAAFIDNEGNFPLDLALGYKLNL</sequence>
<proteinExistence type="predicted"/>